<name>A0A1H7CY04_9FIRM</name>
<evidence type="ECO:0000259" key="5">
    <source>
        <dbReference type="PROSITE" id="PS51094"/>
    </source>
</evidence>
<keyword evidence="2" id="KW-0805">Transcription regulation</keyword>
<evidence type="ECO:0000256" key="3">
    <source>
        <dbReference type="ARBA" id="ARBA00023159"/>
    </source>
</evidence>
<evidence type="ECO:0000256" key="1">
    <source>
        <dbReference type="ARBA" id="ARBA00022737"/>
    </source>
</evidence>
<dbReference type="Gene3D" id="1.10.1790.10">
    <property type="entry name" value="PRD domain"/>
    <property type="match status" value="1"/>
</dbReference>
<dbReference type="Pfam" id="PF00874">
    <property type="entry name" value="PRD"/>
    <property type="match status" value="1"/>
</dbReference>
<keyword evidence="8" id="KW-1185">Reference proteome</keyword>
<evidence type="ECO:0000313" key="8">
    <source>
        <dbReference type="Proteomes" id="UP000199662"/>
    </source>
</evidence>
<dbReference type="Pfam" id="PF08279">
    <property type="entry name" value="HTH_11"/>
    <property type="match status" value="1"/>
</dbReference>
<dbReference type="InterPro" id="IPR050661">
    <property type="entry name" value="BglG_antiterminators"/>
</dbReference>
<dbReference type="STRING" id="84035.SAMN05660742_12725"/>
<dbReference type="InterPro" id="IPR013196">
    <property type="entry name" value="HTH_11"/>
</dbReference>
<dbReference type="AlphaFoldDB" id="A0A1H7CY04"/>
<dbReference type="PANTHER" id="PTHR30185:SF12">
    <property type="entry name" value="TRANSCRIPTIONAL REGULATOR MANR"/>
    <property type="match status" value="1"/>
</dbReference>
<dbReference type="CDD" id="cd00211">
    <property type="entry name" value="PTS_IIA_fru"/>
    <property type="match status" value="1"/>
</dbReference>
<feature type="domain" description="PRD" evidence="6">
    <location>
        <begin position="306"/>
        <end position="413"/>
    </location>
</feature>
<reference evidence="7 8" key="1">
    <citation type="submission" date="2016-10" db="EMBL/GenBank/DDBJ databases">
        <authorList>
            <person name="de Groot N.N."/>
        </authorList>
    </citation>
    <scope>NUCLEOTIDE SEQUENCE [LARGE SCALE GENOMIC DNA]</scope>
    <source>
        <strain evidence="7 8">DSM 2179</strain>
    </source>
</reference>
<dbReference type="PROSITE" id="PS51094">
    <property type="entry name" value="PTS_EIIA_TYPE_2"/>
    <property type="match status" value="1"/>
</dbReference>
<dbReference type="InterPro" id="IPR002178">
    <property type="entry name" value="PTS_EIIA_type-2_dom"/>
</dbReference>
<evidence type="ECO:0000259" key="6">
    <source>
        <dbReference type="PROSITE" id="PS51372"/>
    </source>
</evidence>
<protein>
    <submittedName>
        <fullName evidence="7">Transcriptional antiterminator, BglG family</fullName>
    </submittedName>
</protein>
<dbReference type="Pfam" id="PF00359">
    <property type="entry name" value="PTS_EIIA_2"/>
    <property type="match status" value="1"/>
</dbReference>
<dbReference type="InterPro" id="IPR007737">
    <property type="entry name" value="Mga_HTH"/>
</dbReference>
<evidence type="ECO:0000313" key="7">
    <source>
        <dbReference type="EMBL" id="SEJ94461.1"/>
    </source>
</evidence>
<dbReference type="SUPFAM" id="SSF55804">
    <property type="entry name" value="Phoshotransferase/anion transport protein"/>
    <property type="match status" value="1"/>
</dbReference>
<accession>A0A1H7CY04</accession>
<keyword evidence="1" id="KW-0677">Repeat</keyword>
<feature type="domain" description="PTS EIIA type-2" evidence="5">
    <location>
        <begin position="527"/>
        <end position="666"/>
    </location>
</feature>
<evidence type="ECO:0000256" key="2">
    <source>
        <dbReference type="ARBA" id="ARBA00023015"/>
    </source>
</evidence>
<dbReference type="InterPro" id="IPR016152">
    <property type="entry name" value="PTrfase/Anion_transptr"/>
</dbReference>
<dbReference type="InterPro" id="IPR036634">
    <property type="entry name" value="PRD_sf"/>
</dbReference>
<keyword evidence="3" id="KW-0010">Activator</keyword>
<dbReference type="Gene3D" id="3.40.930.10">
    <property type="entry name" value="Mannitol-specific EII, Chain A"/>
    <property type="match status" value="1"/>
</dbReference>
<dbReference type="GO" id="GO:0006355">
    <property type="term" value="P:regulation of DNA-templated transcription"/>
    <property type="evidence" value="ECO:0007669"/>
    <property type="project" value="InterPro"/>
</dbReference>
<sequence length="668" mass="77223">MNLSYCVPRQRNLLKILLTKNEWITGVQLSCMLHVTDRTVRSDVSVLNYILEQYNSSILSARGKGYYLQSKNKEALYFVLSKNSEFKNISKETCIRKILLLLLTTNTEIDLYDLEEKLFISRTSLESYIKNIEKILVDFSSLKIARKHGKIKLSGPEFSIRFMLNEILKIQYDHELGKFYCENEYIAETDFLRVYSYVISCIKKSNLFLDENGIVSIALYLAISKKRIKEGQLIENKEYHDTFRNPNQYDNDDLVYAVAKKMYGAIIFDKLGVEIEKAEIYQIAIQLSFVNLFQTKDFSKEELIKNTSPLIINIVDSLVQVIKKDFYLDLTNDEELYIGLILHIRALVNRNRYCHEEINPILDSIKSQYPFVFELSLHIYEIFNDVMGIKLTEDELSYVTIHIAGAVERLSMQHSQNQTKIVIISHLSASYSDLLVLKLHSIYSSKIQIVGLFPIYRWKEALAAKPSIILVTSSVSQILIRKSKSEIPILKIGPLFSADNEMALNILLTKIRKNIIYSKKTEDSIFSKFDKTLFFQNIHCQTVKETIDFLCDQLEQGGMVPKSFRKFAFEREELASTALANSIAIPHPITACAYHTVFAVAILKKPILWGKYKVQIIFLIAVKPEEKSIIKDFFNFISFLMDTPKDVQKIINTDSFSDFLRFIQSIKI</sequence>
<evidence type="ECO:0000256" key="4">
    <source>
        <dbReference type="ARBA" id="ARBA00023163"/>
    </source>
</evidence>
<gene>
    <name evidence="7" type="ORF">SAMN05660742_12725</name>
</gene>
<dbReference type="Pfam" id="PF05043">
    <property type="entry name" value="Mga"/>
    <property type="match status" value="1"/>
</dbReference>
<dbReference type="InterPro" id="IPR036388">
    <property type="entry name" value="WH-like_DNA-bd_sf"/>
</dbReference>
<dbReference type="Proteomes" id="UP000199662">
    <property type="component" value="Unassembled WGS sequence"/>
</dbReference>
<dbReference type="PANTHER" id="PTHR30185">
    <property type="entry name" value="CRYPTIC BETA-GLUCOSIDE BGL OPERON ANTITERMINATOR"/>
    <property type="match status" value="1"/>
</dbReference>
<dbReference type="SUPFAM" id="SSF63520">
    <property type="entry name" value="PTS-regulatory domain, PRD"/>
    <property type="match status" value="1"/>
</dbReference>
<dbReference type="EMBL" id="FNZK01000027">
    <property type="protein sequence ID" value="SEJ94461.1"/>
    <property type="molecule type" value="Genomic_DNA"/>
</dbReference>
<proteinExistence type="predicted"/>
<dbReference type="Gene3D" id="1.10.10.10">
    <property type="entry name" value="Winged helix-like DNA-binding domain superfamily/Winged helix DNA-binding domain"/>
    <property type="match status" value="1"/>
</dbReference>
<organism evidence="7 8">
    <name type="scientific">Propionispira arboris</name>
    <dbReference type="NCBI Taxonomy" id="84035"/>
    <lineage>
        <taxon>Bacteria</taxon>
        <taxon>Bacillati</taxon>
        <taxon>Bacillota</taxon>
        <taxon>Negativicutes</taxon>
        <taxon>Selenomonadales</taxon>
        <taxon>Selenomonadaceae</taxon>
        <taxon>Propionispira</taxon>
    </lineage>
</organism>
<keyword evidence="4" id="KW-0804">Transcription</keyword>
<dbReference type="PROSITE" id="PS51372">
    <property type="entry name" value="PRD_2"/>
    <property type="match status" value="1"/>
</dbReference>
<dbReference type="InterPro" id="IPR011608">
    <property type="entry name" value="PRD"/>
</dbReference>